<name>A0A979G0G6_CHIPD</name>
<dbReference type="EMBL" id="CP001699">
    <property type="protein sequence ID" value="ACU58554.1"/>
    <property type="molecule type" value="Genomic_DNA"/>
</dbReference>
<reference evidence="2" key="1">
    <citation type="submission" date="2009-08" db="EMBL/GenBank/DDBJ databases">
        <title>The complete genome of Chitinophaga pinensis DSM 2588.</title>
        <authorList>
            <consortium name="US DOE Joint Genome Institute (JGI-PGF)"/>
            <person name="Lucas S."/>
            <person name="Copeland A."/>
            <person name="Lapidus A."/>
            <person name="Glavina del Rio T."/>
            <person name="Dalin E."/>
            <person name="Tice H."/>
            <person name="Bruce D."/>
            <person name="Goodwin L."/>
            <person name="Pitluck S."/>
            <person name="Kyrpides N."/>
            <person name="Mavromatis K."/>
            <person name="Ivanova N."/>
            <person name="Mikhailova N."/>
            <person name="Sims D."/>
            <person name="Meinche L."/>
            <person name="Brettin T."/>
            <person name="Detter J.C."/>
            <person name="Han C."/>
            <person name="Larimer F."/>
            <person name="Land M."/>
            <person name="Hauser L."/>
            <person name="Markowitz V."/>
            <person name="Cheng J.-F."/>
            <person name="Hugenholtz P."/>
            <person name="Woyke T."/>
            <person name="Wu D."/>
            <person name="Spring S."/>
            <person name="Klenk H.-P."/>
            <person name="Eisen J.A."/>
        </authorList>
    </citation>
    <scope>NUCLEOTIDE SEQUENCE [LARGE SCALE GENOMIC DNA]</scope>
    <source>
        <strain evidence="2">ATCC 43595 / DSM 2588 / LMG 13176 / NBRC 15968 / NCIMB 11800 / UQM 2034</strain>
    </source>
</reference>
<dbReference type="AlphaFoldDB" id="A0A979G0G6"/>
<evidence type="ECO:0000313" key="2">
    <source>
        <dbReference type="Proteomes" id="UP000002215"/>
    </source>
</evidence>
<dbReference type="Proteomes" id="UP000002215">
    <property type="component" value="Chromosome"/>
</dbReference>
<dbReference type="KEGG" id="cpi:Cpin_1056"/>
<proteinExistence type="predicted"/>
<organism evidence="1 2">
    <name type="scientific">Chitinophaga pinensis (strain ATCC 43595 / DSM 2588 / LMG 13176 / NBRC 15968 / NCIMB 11800 / UQM 2034)</name>
    <dbReference type="NCBI Taxonomy" id="485918"/>
    <lineage>
        <taxon>Bacteria</taxon>
        <taxon>Pseudomonadati</taxon>
        <taxon>Bacteroidota</taxon>
        <taxon>Chitinophagia</taxon>
        <taxon>Chitinophagales</taxon>
        <taxon>Chitinophagaceae</taxon>
        <taxon>Chitinophaga</taxon>
    </lineage>
</organism>
<gene>
    <name evidence="1" type="ordered locus">Cpin_1056</name>
</gene>
<reference evidence="1 2" key="2">
    <citation type="journal article" date="2010" name="Stand. Genomic Sci.">
        <title>Complete genome sequence of Chitinophaga pinensis type strain (UQM 2034).</title>
        <authorList>
            <person name="Glavina Del Rio T."/>
            <person name="Abt B."/>
            <person name="Spring S."/>
            <person name="Lapidus A."/>
            <person name="Nolan M."/>
            <person name="Tice H."/>
            <person name="Copeland A."/>
            <person name="Cheng J.F."/>
            <person name="Chen F."/>
            <person name="Bruce D."/>
            <person name="Goodwin L."/>
            <person name="Pitluck S."/>
            <person name="Ivanova N."/>
            <person name="Mavromatis K."/>
            <person name="Mikhailova N."/>
            <person name="Pati A."/>
            <person name="Chen A."/>
            <person name="Palaniappan K."/>
            <person name="Land M."/>
            <person name="Hauser L."/>
            <person name="Chang Y.J."/>
            <person name="Jeffries C.D."/>
            <person name="Chain P."/>
            <person name="Saunders E."/>
            <person name="Detter J.C."/>
            <person name="Brettin T."/>
            <person name="Rohde M."/>
            <person name="Goker M."/>
            <person name="Bristow J."/>
            <person name="Eisen J.A."/>
            <person name="Markowitz V."/>
            <person name="Hugenholtz P."/>
            <person name="Kyrpides N.C."/>
            <person name="Klenk H.P."/>
            <person name="Lucas S."/>
        </authorList>
    </citation>
    <scope>NUCLEOTIDE SEQUENCE [LARGE SCALE GENOMIC DNA]</scope>
    <source>
        <strain evidence="2">ATCC 43595 / DSM 2588 / LMG 13176 / NBRC 15968 / NCIMB 11800 / UQM 2034</strain>
    </source>
</reference>
<protein>
    <submittedName>
        <fullName evidence="1">Uncharacterized protein</fullName>
    </submittedName>
</protein>
<accession>A0A979G0G6</accession>
<sequence length="102" mass="11702">MVQGGIGGYFLICINKENEQLTGLLLQCVVEFLLLQAPAFAGKTFYPVTVYGMREPLRRGAKADLYGIFTERLIYLHIHYAVGKNRKRFSFAKKRFNEFSAF</sequence>
<evidence type="ECO:0000313" key="1">
    <source>
        <dbReference type="EMBL" id="ACU58554.1"/>
    </source>
</evidence>